<comment type="cofactor">
    <cofactor evidence="1 12">
        <name>Zn(2+)</name>
        <dbReference type="ChEBI" id="CHEBI:29105"/>
    </cofactor>
</comment>
<keyword evidence="10 12" id="KW-0443">Lipid metabolism</keyword>
<sequence>MGKQATISSSFTAEGKGLHIGGFSKLTFEPAPIDTGIVFIKEGIKVPALYNYVFDTKRRVVLGNKDKLISTVEHLLSAIYALGISNLFIYVEGDEIPILDGSSVKWCELLYNAGIKIQDAERRSFSLMDSVLIRDGNGLLLLFPSERLEILCAISFPKSFIKWQRFYLDSLDKYFNEIAPARTFGFYYEVEDLIKRGLISGADLENALLVGEEGYVNLPRFFDEPVRHKILDIIGDFSLLGMDLKMRVISIGSGHSLHIKALEIISNKFIEGGREFERS</sequence>
<feature type="binding site" evidence="12">
    <location>
        <position position="228"/>
    </location>
    <ligand>
        <name>Zn(2+)</name>
        <dbReference type="ChEBI" id="CHEBI:29105"/>
    </ligand>
</feature>
<evidence type="ECO:0000256" key="12">
    <source>
        <dbReference type="HAMAP-Rule" id="MF_00388"/>
    </source>
</evidence>
<keyword evidence="9 12" id="KW-0862">Zinc</keyword>
<comment type="caution">
    <text evidence="13">The sequence shown here is derived from an EMBL/GenBank/DDBJ whole genome shotgun (WGS) entry which is preliminary data.</text>
</comment>
<name>A0A7V3ZJZ6_DICTH</name>
<comment type="pathway">
    <text evidence="3 12">Glycolipid biosynthesis; lipid IV(A) biosynthesis; lipid IV(A) from (3R)-3-hydroxytetradecanoyl-[acyl-carrier-protein] and UDP-N-acetyl-alpha-D-glucosamine: step 2/6.</text>
</comment>
<dbReference type="GO" id="GO:0009245">
    <property type="term" value="P:lipid A biosynthetic process"/>
    <property type="evidence" value="ECO:0007669"/>
    <property type="project" value="UniProtKB-UniRule"/>
</dbReference>
<dbReference type="Gene3D" id="3.30.230.20">
    <property type="entry name" value="lpxc deacetylase, domain 1"/>
    <property type="match status" value="1"/>
</dbReference>
<evidence type="ECO:0000256" key="9">
    <source>
        <dbReference type="ARBA" id="ARBA00022833"/>
    </source>
</evidence>
<evidence type="ECO:0000256" key="11">
    <source>
        <dbReference type="ARBA" id="ARBA00024535"/>
    </source>
</evidence>
<reference evidence="13" key="1">
    <citation type="journal article" date="2020" name="mSystems">
        <title>Genome- and Community-Level Interaction Insights into Carbon Utilization and Element Cycling Functions of Hydrothermarchaeota in Hydrothermal Sediment.</title>
        <authorList>
            <person name="Zhou Z."/>
            <person name="Liu Y."/>
            <person name="Xu W."/>
            <person name="Pan J."/>
            <person name="Luo Z.H."/>
            <person name="Li M."/>
        </authorList>
    </citation>
    <scope>NUCLEOTIDE SEQUENCE [LARGE SCALE GENOMIC DNA]</scope>
    <source>
        <strain evidence="13">SpSt-70</strain>
    </source>
</reference>
<dbReference type="EMBL" id="DTDV01000019">
    <property type="protein sequence ID" value="HGK24295.1"/>
    <property type="molecule type" value="Genomic_DNA"/>
</dbReference>
<evidence type="ECO:0000256" key="6">
    <source>
        <dbReference type="ARBA" id="ARBA00022556"/>
    </source>
</evidence>
<comment type="similarity">
    <text evidence="12">Belongs to the LpxC family.</text>
</comment>
<evidence type="ECO:0000256" key="2">
    <source>
        <dbReference type="ARBA" id="ARBA00002923"/>
    </source>
</evidence>
<evidence type="ECO:0000256" key="5">
    <source>
        <dbReference type="ARBA" id="ARBA00022516"/>
    </source>
</evidence>
<dbReference type="AlphaFoldDB" id="A0A7V3ZJZ6"/>
<gene>
    <name evidence="12 13" type="primary">lpxC</name>
    <name evidence="13" type="ORF">ENU78_07710</name>
</gene>
<evidence type="ECO:0000256" key="3">
    <source>
        <dbReference type="ARBA" id="ARBA00005002"/>
    </source>
</evidence>
<dbReference type="Gene3D" id="3.30.1700.10">
    <property type="entry name" value="lpxc deacetylase, domain 2"/>
    <property type="match status" value="1"/>
</dbReference>
<dbReference type="InterPro" id="IPR015870">
    <property type="entry name" value="UDP-acyl_N-AcGlcN_deAcase_N"/>
</dbReference>
<dbReference type="GO" id="GO:0016020">
    <property type="term" value="C:membrane"/>
    <property type="evidence" value="ECO:0007669"/>
    <property type="project" value="GOC"/>
</dbReference>
<evidence type="ECO:0000256" key="10">
    <source>
        <dbReference type="ARBA" id="ARBA00023098"/>
    </source>
</evidence>
<feature type="binding site" evidence="12">
    <location>
        <position position="232"/>
    </location>
    <ligand>
        <name>Zn(2+)</name>
        <dbReference type="ChEBI" id="CHEBI:29105"/>
    </ligand>
</feature>
<keyword evidence="6 12" id="KW-0441">Lipid A biosynthesis</keyword>
<comment type="catalytic activity">
    <reaction evidence="11 12">
        <text>a UDP-3-O-[(3R)-3-hydroxyacyl]-N-acetyl-alpha-D-glucosamine + H2O = a UDP-3-O-[(3R)-3-hydroxyacyl]-alpha-D-glucosamine + acetate</text>
        <dbReference type="Rhea" id="RHEA:67816"/>
        <dbReference type="ChEBI" id="CHEBI:15377"/>
        <dbReference type="ChEBI" id="CHEBI:30089"/>
        <dbReference type="ChEBI" id="CHEBI:137740"/>
        <dbReference type="ChEBI" id="CHEBI:173225"/>
        <dbReference type="EC" id="3.5.1.108"/>
    </reaction>
</comment>
<feature type="binding site" evidence="12">
    <location>
        <position position="74"/>
    </location>
    <ligand>
        <name>Zn(2+)</name>
        <dbReference type="ChEBI" id="CHEBI:29105"/>
    </ligand>
</feature>
<dbReference type="HAMAP" id="MF_00388">
    <property type="entry name" value="LpxC"/>
    <property type="match status" value="1"/>
</dbReference>
<dbReference type="NCBIfam" id="TIGR00325">
    <property type="entry name" value="lpxC"/>
    <property type="match status" value="1"/>
</dbReference>
<keyword evidence="5 12" id="KW-0444">Lipid biosynthesis</keyword>
<keyword evidence="7 12" id="KW-0479">Metal-binding</keyword>
<dbReference type="SUPFAM" id="SSF54211">
    <property type="entry name" value="Ribosomal protein S5 domain 2-like"/>
    <property type="match status" value="2"/>
</dbReference>
<comment type="function">
    <text evidence="2 12">Catalyzes the hydrolysis of UDP-3-O-myristoyl-N-acetylglucosamine to form UDP-3-O-myristoylglucosamine and acetate, the committed step in lipid A biosynthesis.</text>
</comment>
<dbReference type="GO" id="GO:0103117">
    <property type="term" value="F:UDP-3-O-acyl-N-acetylglucosamine deacetylase activity"/>
    <property type="evidence" value="ECO:0007669"/>
    <property type="project" value="UniProtKB-UniRule"/>
</dbReference>
<feature type="active site" description="Proton donor" evidence="12">
    <location>
        <position position="255"/>
    </location>
</feature>
<organism evidence="13">
    <name type="scientific">Dictyoglomus thermophilum</name>
    <dbReference type="NCBI Taxonomy" id="14"/>
    <lineage>
        <taxon>Bacteria</taxon>
        <taxon>Pseudomonadati</taxon>
        <taxon>Dictyoglomota</taxon>
        <taxon>Dictyoglomia</taxon>
        <taxon>Dictyoglomales</taxon>
        <taxon>Dictyoglomaceae</taxon>
        <taxon>Dictyoglomus</taxon>
    </lineage>
</organism>
<dbReference type="EC" id="3.5.1.108" evidence="4 12"/>
<accession>A0A7V3ZJZ6</accession>
<dbReference type="PANTHER" id="PTHR33694">
    <property type="entry name" value="UDP-3-O-ACYL-N-ACETYLGLUCOSAMINE DEACETYLASE 1, MITOCHONDRIAL-RELATED"/>
    <property type="match status" value="1"/>
</dbReference>
<dbReference type="RefSeq" id="WP_149122880.1">
    <property type="nucleotide sequence ID" value="NZ_VTFL01000003.1"/>
</dbReference>
<dbReference type="InterPro" id="IPR020568">
    <property type="entry name" value="Ribosomal_Su5_D2-typ_SF"/>
</dbReference>
<dbReference type="GO" id="GO:0046872">
    <property type="term" value="F:metal ion binding"/>
    <property type="evidence" value="ECO:0007669"/>
    <property type="project" value="UniProtKB-KW"/>
</dbReference>
<evidence type="ECO:0000256" key="7">
    <source>
        <dbReference type="ARBA" id="ARBA00022723"/>
    </source>
</evidence>
<evidence type="ECO:0000256" key="4">
    <source>
        <dbReference type="ARBA" id="ARBA00012745"/>
    </source>
</evidence>
<keyword evidence="8 12" id="KW-0378">Hydrolase</keyword>
<protein>
    <recommendedName>
        <fullName evidence="4 12">UDP-3-O-acyl-N-acetylglucosamine deacetylase</fullName>
        <shortName evidence="12">UDP-3-O-acyl-GlcNAc deacetylase</shortName>
        <ecNumber evidence="4 12">3.5.1.108</ecNumber>
    </recommendedName>
    <alternativeName>
        <fullName evidence="12">UDP-3-O-[R-3-hydroxymyristoyl]-N-acetylglucosamine deacetylase</fullName>
    </alternativeName>
</protein>
<proteinExistence type="inferred from homology"/>
<dbReference type="Pfam" id="PF03331">
    <property type="entry name" value="LpxC"/>
    <property type="match status" value="1"/>
</dbReference>
<dbReference type="InterPro" id="IPR011334">
    <property type="entry name" value="UDP-acyl_GlcNac_deAcase_C"/>
</dbReference>
<dbReference type="UniPathway" id="UPA00359">
    <property type="reaction ID" value="UER00478"/>
</dbReference>
<dbReference type="PANTHER" id="PTHR33694:SF1">
    <property type="entry name" value="UDP-3-O-ACYL-N-ACETYLGLUCOSAMINE DEACETYLASE 1, MITOCHONDRIAL-RELATED"/>
    <property type="match status" value="1"/>
</dbReference>
<dbReference type="InterPro" id="IPR004463">
    <property type="entry name" value="UDP-acyl_GlcNac_deAcase"/>
</dbReference>
<evidence type="ECO:0000313" key="13">
    <source>
        <dbReference type="EMBL" id="HGK24295.1"/>
    </source>
</evidence>
<evidence type="ECO:0000256" key="8">
    <source>
        <dbReference type="ARBA" id="ARBA00022801"/>
    </source>
</evidence>
<evidence type="ECO:0000256" key="1">
    <source>
        <dbReference type="ARBA" id="ARBA00001947"/>
    </source>
</evidence>